<sequence>MGCRKKGLGEDANSKAASVSDALLLATMCIIGLPVDVHAKDGSVYSGIFHTASVDSDYAIVLKKARMIKKGNRGTNVMNGSLIETLIVQSEDLVQVVAKGVPLPANGITGYVWGDSVEDIADINECLKREVKATEPNESNGDKMHKSQTRSSTKKENGFDCISTAKKANATANSLRDFSEKQELLAVSVDGRQVGDGSQDKQRDCRDKLEFLAEKTSNEVRGLSIGVCETQSTAAESIPDVTNMQRAPTGVSSACPAALDYEMQGRPSLEETPCSEVPASDVSVAATSTVDIASESLLSSSSTSTHSVPTNLSSFNRTAKESKLNPGAKIFTPSLLHHRSLTPPAVPTGATVAYLPDHHAMVPIATAQQEVDISSPAPRSSVPVKFVQCGNVVIGNGGTETPYVQPFIGQVVSRMQPVRPAYVHSNPQNVMLGRVGPLVCMHPISNDFVQGAAGFSQATMRPLLTPHHLPKHQGSATAQALQLCMNPPIIASGQQPFTMPSPMPISQPYFPVVPVPRSNGFFGTKFA</sequence>
<dbReference type="Pfam" id="PF14438">
    <property type="entry name" value="SM-ATX"/>
    <property type="match status" value="1"/>
</dbReference>
<comment type="caution">
    <text evidence="3">The sequence shown here is derived from an EMBL/GenBank/DDBJ whole genome shotgun (WGS) entry which is preliminary data.</text>
</comment>
<evidence type="ECO:0000256" key="1">
    <source>
        <dbReference type="SAM" id="MobiDB-lite"/>
    </source>
</evidence>
<dbReference type="InterPro" id="IPR025852">
    <property type="entry name" value="SM_dom_ATX"/>
</dbReference>
<dbReference type="Gramene" id="OE9A059096T2">
    <property type="protein sequence ID" value="OE9A059096C2"/>
    <property type="gene ID" value="OE9A059096"/>
</dbReference>
<dbReference type="GO" id="GO:0010494">
    <property type="term" value="C:cytoplasmic stress granule"/>
    <property type="evidence" value="ECO:0007669"/>
    <property type="project" value="TreeGrafter"/>
</dbReference>
<dbReference type="InterPro" id="IPR045117">
    <property type="entry name" value="ATXN2-like"/>
</dbReference>
<protein>
    <recommendedName>
        <fullName evidence="2">Ataxin 2 SM domain-containing protein</fullName>
    </recommendedName>
</protein>
<evidence type="ECO:0000259" key="2">
    <source>
        <dbReference type="Pfam" id="PF14438"/>
    </source>
</evidence>
<dbReference type="Proteomes" id="UP000594638">
    <property type="component" value="Unassembled WGS sequence"/>
</dbReference>
<gene>
    <name evidence="3" type="ORF">OLEA9_A059096</name>
</gene>
<accession>A0A8S0TY03</accession>
<dbReference type="GO" id="GO:0034063">
    <property type="term" value="P:stress granule assembly"/>
    <property type="evidence" value="ECO:0007669"/>
    <property type="project" value="TreeGrafter"/>
</dbReference>
<dbReference type="PANTHER" id="PTHR12854">
    <property type="entry name" value="ATAXIN 2-RELATED"/>
    <property type="match status" value="1"/>
</dbReference>
<dbReference type="AlphaFoldDB" id="A0A8S0TY03"/>
<dbReference type="EMBL" id="CACTIH010007299">
    <property type="protein sequence ID" value="CAA3008500.1"/>
    <property type="molecule type" value="Genomic_DNA"/>
</dbReference>
<dbReference type="GO" id="GO:0003729">
    <property type="term" value="F:mRNA binding"/>
    <property type="evidence" value="ECO:0007669"/>
    <property type="project" value="TreeGrafter"/>
</dbReference>
<feature type="region of interest" description="Disordered" evidence="1">
    <location>
        <begin position="132"/>
        <end position="158"/>
    </location>
</feature>
<reference evidence="3 4" key="1">
    <citation type="submission" date="2019-12" db="EMBL/GenBank/DDBJ databases">
        <authorList>
            <person name="Alioto T."/>
            <person name="Alioto T."/>
            <person name="Gomez Garrido J."/>
        </authorList>
    </citation>
    <scope>NUCLEOTIDE SEQUENCE [LARGE SCALE GENOMIC DNA]</scope>
</reference>
<feature type="domain" description="Ataxin 2 SM" evidence="2">
    <location>
        <begin position="21"/>
        <end position="99"/>
    </location>
</feature>
<feature type="compositionally biased region" description="Basic and acidic residues" evidence="1">
    <location>
        <begin position="132"/>
        <end position="145"/>
    </location>
</feature>
<evidence type="ECO:0000313" key="4">
    <source>
        <dbReference type="Proteomes" id="UP000594638"/>
    </source>
</evidence>
<keyword evidence="4" id="KW-1185">Reference proteome</keyword>
<dbReference type="PANTHER" id="PTHR12854:SF12">
    <property type="entry name" value="POLYADENYLATE-BINDING PROTEIN INTERACTING PROTEIN"/>
    <property type="match status" value="1"/>
</dbReference>
<proteinExistence type="predicted"/>
<organism evidence="3 4">
    <name type="scientific">Olea europaea subsp. europaea</name>
    <dbReference type="NCBI Taxonomy" id="158383"/>
    <lineage>
        <taxon>Eukaryota</taxon>
        <taxon>Viridiplantae</taxon>
        <taxon>Streptophyta</taxon>
        <taxon>Embryophyta</taxon>
        <taxon>Tracheophyta</taxon>
        <taxon>Spermatophyta</taxon>
        <taxon>Magnoliopsida</taxon>
        <taxon>eudicotyledons</taxon>
        <taxon>Gunneridae</taxon>
        <taxon>Pentapetalae</taxon>
        <taxon>asterids</taxon>
        <taxon>lamiids</taxon>
        <taxon>Lamiales</taxon>
        <taxon>Oleaceae</taxon>
        <taxon>Oleeae</taxon>
        <taxon>Olea</taxon>
    </lineage>
</organism>
<name>A0A8S0TY03_OLEEU</name>
<evidence type="ECO:0000313" key="3">
    <source>
        <dbReference type="EMBL" id="CAA3008500.1"/>
    </source>
</evidence>
<dbReference type="OrthoDB" id="2275718at2759"/>
<dbReference type="Gramene" id="OE9A059096T3">
    <property type="protein sequence ID" value="OE9A059096C3"/>
    <property type="gene ID" value="OE9A059096"/>
</dbReference>